<evidence type="ECO:0000259" key="1">
    <source>
        <dbReference type="Pfam" id="PF00456"/>
    </source>
</evidence>
<dbReference type="GO" id="GO:0004802">
    <property type="term" value="F:transketolase activity"/>
    <property type="evidence" value="ECO:0007669"/>
    <property type="project" value="UniProtKB-EC"/>
</dbReference>
<dbReference type="PANTHER" id="PTHR47514:SF2">
    <property type="entry name" value="TRANSKETOLASE"/>
    <property type="match status" value="1"/>
</dbReference>
<dbReference type="InterPro" id="IPR029061">
    <property type="entry name" value="THDP-binding"/>
</dbReference>
<evidence type="ECO:0000313" key="2">
    <source>
        <dbReference type="EMBL" id="PCS23998.1"/>
    </source>
</evidence>
<keyword evidence="2" id="KW-0808">Transferase</keyword>
<comment type="caution">
    <text evidence="2">The sequence shown here is derived from an EMBL/GenBank/DDBJ whole genome shotgun (WGS) entry which is preliminary data.</text>
</comment>
<feature type="domain" description="Transketolase N-terminal" evidence="1">
    <location>
        <begin position="7"/>
        <end position="251"/>
    </location>
</feature>
<proteinExistence type="predicted"/>
<dbReference type="Gene3D" id="3.40.50.970">
    <property type="match status" value="1"/>
</dbReference>
<evidence type="ECO:0000313" key="3">
    <source>
        <dbReference type="Proteomes" id="UP000219020"/>
    </source>
</evidence>
<name>A0A2A5T798_9GAMM</name>
<dbReference type="GeneID" id="66950642"/>
<dbReference type="RefSeq" id="WP_097355528.1">
    <property type="nucleotide sequence ID" value="NZ_CAWNJE010000001.1"/>
</dbReference>
<gene>
    <name evidence="2" type="ORF">BTN49_0364</name>
</gene>
<dbReference type="InterPro" id="IPR005474">
    <property type="entry name" value="Transketolase_N"/>
</dbReference>
<reference evidence="3" key="1">
    <citation type="submission" date="2017-04" db="EMBL/GenBank/DDBJ databases">
        <title>Genome evolution of the luminous symbionts of deep sea anglerfish.</title>
        <authorList>
            <person name="Hendry T.A."/>
        </authorList>
    </citation>
    <scope>NUCLEOTIDE SEQUENCE [LARGE SCALE GENOMIC DNA]</scope>
    <source>
        <plasmid evidence="3">pmj1</plasmid>
    </source>
</reference>
<dbReference type="SUPFAM" id="SSF52518">
    <property type="entry name" value="Thiamin diphosphate-binding fold (THDP-binding)"/>
    <property type="match status" value="1"/>
</dbReference>
<dbReference type="EMBL" id="NBYY01000008">
    <property type="protein sequence ID" value="PCS23998.1"/>
    <property type="molecule type" value="Genomic_DNA"/>
</dbReference>
<sequence>MPIKTTQEFARVIRHDVINMIHQAKSSHIGSCLSIADIVAVLYDHVMRFDANNPKWQERDRFILSKGHATAIVYAALAHKSFFPKKWLSEYCDDGKPLSGHITHKHVPGVEASTGSLAHGMPIGTGMCLALKADKLASKVYVLISDGECDEGTTWEAALFAGHHKLNNLIVLLDYNKIQSYGSIENVLDLHPLKDKWLSFNWQVDEIDGHNHQQLIDAIESAQQTTAPTVIICHTVKGKGVSFMENNLAWHYKYPDDAQLQQALAEVSGAK</sequence>
<dbReference type="Proteomes" id="UP000219020">
    <property type="component" value="Plasmid pMJ1"/>
</dbReference>
<dbReference type="Pfam" id="PF00456">
    <property type="entry name" value="Transketolase_N"/>
    <property type="match status" value="1"/>
</dbReference>
<dbReference type="OrthoDB" id="8732661at2"/>
<accession>A0A2A5T798</accession>
<organism evidence="2 3">
    <name type="scientific">Candidatus Enterovibrio escicola</name>
    <dbReference type="NCBI Taxonomy" id="1927127"/>
    <lineage>
        <taxon>Bacteria</taxon>
        <taxon>Pseudomonadati</taxon>
        <taxon>Pseudomonadota</taxon>
        <taxon>Gammaproteobacteria</taxon>
        <taxon>Vibrionales</taxon>
        <taxon>Vibrionaceae</taxon>
        <taxon>Enterovibrio</taxon>
    </lineage>
</organism>
<dbReference type="CDD" id="cd02012">
    <property type="entry name" value="TPP_TK"/>
    <property type="match status" value="1"/>
</dbReference>
<dbReference type="PANTHER" id="PTHR47514">
    <property type="entry name" value="TRANSKETOLASE N-TERMINAL SECTION-RELATED"/>
    <property type="match status" value="1"/>
</dbReference>
<protein>
    <submittedName>
        <fullName evidence="2">Transketolase, N-terminal section</fullName>
        <ecNumber evidence="2">2.2.1.1</ecNumber>
    </submittedName>
</protein>
<dbReference type="EC" id="2.2.1.1" evidence="2"/>
<keyword evidence="2" id="KW-0614">Plasmid</keyword>
<keyword evidence="3" id="KW-1185">Reference proteome</keyword>
<dbReference type="AlphaFoldDB" id="A0A2A5T798"/>
<geneLocation type="plasmid" evidence="3">
    <name>pmj1</name>
</geneLocation>